<sequence>MKNVALVGDRHECSIHRLPDNRIISSPCNSISGGRQIAVVGSITTCGAVIVEGSSQWNIGGRDVAVLGSKTLHADSGATGKIVTATADMKIS</sequence>
<name>A0A562NNJ1_9RHOB</name>
<keyword evidence="2" id="KW-1185">Reference proteome</keyword>
<accession>A0A562NNJ1</accession>
<dbReference type="Pfam" id="PF05488">
    <property type="entry name" value="PAAR_motif"/>
    <property type="match status" value="1"/>
</dbReference>
<comment type="caution">
    <text evidence="1">The sequence shown here is derived from an EMBL/GenBank/DDBJ whole genome shotgun (WGS) entry which is preliminary data.</text>
</comment>
<evidence type="ECO:0000313" key="2">
    <source>
        <dbReference type="Proteomes" id="UP000316225"/>
    </source>
</evidence>
<dbReference type="Proteomes" id="UP000316225">
    <property type="component" value="Unassembled WGS sequence"/>
</dbReference>
<dbReference type="CDD" id="cd14743">
    <property type="entry name" value="PAAR_CT_1"/>
    <property type="match status" value="1"/>
</dbReference>
<dbReference type="Gene3D" id="2.60.200.60">
    <property type="match status" value="1"/>
</dbReference>
<dbReference type="AlphaFoldDB" id="A0A562NNJ1"/>
<proteinExistence type="predicted"/>
<dbReference type="OrthoDB" id="197187at2"/>
<organism evidence="1 2">
    <name type="scientific">Paracoccus sulfuroxidans</name>
    <dbReference type="NCBI Taxonomy" id="384678"/>
    <lineage>
        <taxon>Bacteria</taxon>
        <taxon>Pseudomonadati</taxon>
        <taxon>Pseudomonadota</taxon>
        <taxon>Alphaproteobacteria</taxon>
        <taxon>Rhodobacterales</taxon>
        <taxon>Paracoccaceae</taxon>
        <taxon>Paracoccus</taxon>
    </lineage>
</organism>
<dbReference type="RefSeq" id="WP_145397947.1">
    <property type="nucleotide sequence ID" value="NZ_VLKU01000006.1"/>
</dbReference>
<dbReference type="EMBL" id="VLKU01000006">
    <property type="protein sequence ID" value="TWI33769.1"/>
    <property type="molecule type" value="Genomic_DNA"/>
</dbReference>
<evidence type="ECO:0000313" key="1">
    <source>
        <dbReference type="EMBL" id="TWI33769.1"/>
    </source>
</evidence>
<protein>
    <submittedName>
        <fullName evidence="1">PAAR motif-containing protein</fullName>
    </submittedName>
</protein>
<dbReference type="InterPro" id="IPR008727">
    <property type="entry name" value="PAAR_motif"/>
</dbReference>
<gene>
    <name evidence="1" type="ORF">IQ24_02133</name>
</gene>
<reference evidence="1 2" key="1">
    <citation type="journal article" date="2015" name="Stand. Genomic Sci.">
        <title>Genomic Encyclopedia of Bacterial and Archaeal Type Strains, Phase III: the genomes of soil and plant-associated and newly described type strains.</title>
        <authorList>
            <person name="Whitman W.B."/>
            <person name="Woyke T."/>
            <person name="Klenk H.P."/>
            <person name="Zhou Y."/>
            <person name="Lilburn T.G."/>
            <person name="Beck B.J."/>
            <person name="De Vos P."/>
            <person name="Vandamme P."/>
            <person name="Eisen J.A."/>
            <person name="Garrity G."/>
            <person name="Hugenholtz P."/>
            <person name="Kyrpides N.C."/>
        </authorList>
    </citation>
    <scope>NUCLEOTIDE SEQUENCE [LARGE SCALE GENOMIC DNA]</scope>
    <source>
        <strain evidence="1 2">CGMCC 1.5364</strain>
    </source>
</reference>